<reference evidence="1 2" key="2">
    <citation type="journal article" date="2016" name="ISME J.">
        <title>Characterization of the first cultured representative of Verrucomicrobia subdivision 5 indicates the proposal of a novel phylum.</title>
        <authorList>
            <person name="Spring S."/>
            <person name="Bunk B."/>
            <person name="Sproer C."/>
            <person name="Schumann P."/>
            <person name="Rohde M."/>
            <person name="Tindall B.J."/>
            <person name="Klenk H.P."/>
        </authorList>
    </citation>
    <scope>NUCLEOTIDE SEQUENCE [LARGE SCALE GENOMIC DNA]</scope>
    <source>
        <strain evidence="1 2">L21-Fru-AB</strain>
    </source>
</reference>
<evidence type="ECO:0000313" key="2">
    <source>
        <dbReference type="Proteomes" id="UP000035268"/>
    </source>
</evidence>
<proteinExistence type="predicted"/>
<reference evidence="2" key="1">
    <citation type="submission" date="2015-02" db="EMBL/GenBank/DDBJ databases">
        <title>Description and complete genome sequence of the first cultured representative of the subdivision 5 of the Verrucomicrobia phylum.</title>
        <authorList>
            <person name="Spring S."/>
            <person name="Bunk B."/>
            <person name="Sproer C."/>
            <person name="Klenk H.-P."/>
        </authorList>
    </citation>
    <scope>NUCLEOTIDE SEQUENCE [LARGE SCALE GENOMIC DNA]</scope>
    <source>
        <strain evidence="2">L21-Fru-AB</strain>
    </source>
</reference>
<accession>A0A0G3EG24</accession>
<dbReference type="OrthoDB" id="9793330at2"/>
<sequence>MKPTNPEEALRQMLLDDPRYSEEAYRFVQEGLSFTARKLERPAEGPGRHISGAELLDGLREYALQEYGPMAKRVLNHWGVHSCIDFGHIVFNMVEAGMLGKTEEDSLRDFEGGYDFDEAFRRPYAPDSRSTTRYP</sequence>
<keyword evidence="2" id="KW-1185">Reference proteome</keyword>
<protein>
    <submittedName>
        <fullName evidence="1">Protein restricted to Verrucomicrobia-Planctomycetes group</fullName>
    </submittedName>
</protein>
<dbReference type="KEGG" id="vbl:L21SP4_01075"/>
<dbReference type="EMBL" id="CP010904">
    <property type="protein sequence ID" value="AKJ64327.1"/>
    <property type="molecule type" value="Genomic_DNA"/>
</dbReference>
<dbReference type="RefSeq" id="WP_052881677.1">
    <property type="nucleotide sequence ID" value="NZ_CP010904.1"/>
</dbReference>
<dbReference type="InterPro" id="IPR026406">
    <property type="entry name" value="Ver/Plancto_CHP"/>
</dbReference>
<name>A0A0G3EG24_9BACT</name>
<dbReference type="NCBIfam" id="TIGR04138">
    <property type="entry name" value="Plancto_Ver_chp"/>
    <property type="match status" value="1"/>
</dbReference>
<gene>
    <name evidence="1" type="ORF">L21SP4_01075</name>
</gene>
<organism evidence="1 2">
    <name type="scientific">Kiritimatiella glycovorans</name>
    <dbReference type="NCBI Taxonomy" id="1307763"/>
    <lineage>
        <taxon>Bacteria</taxon>
        <taxon>Pseudomonadati</taxon>
        <taxon>Kiritimatiellota</taxon>
        <taxon>Kiritimatiellia</taxon>
        <taxon>Kiritimatiellales</taxon>
        <taxon>Kiritimatiellaceae</taxon>
        <taxon>Kiritimatiella</taxon>
    </lineage>
</organism>
<dbReference type="AlphaFoldDB" id="A0A0G3EG24"/>
<evidence type="ECO:0000313" key="1">
    <source>
        <dbReference type="EMBL" id="AKJ64327.1"/>
    </source>
</evidence>
<dbReference type="Proteomes" id="UP000035268">
    <property type="component" value="Chromosome"/>
</dbReference>
<dbReference type="STRING" id="1307763.L21SP4_01075"/>